<sequence length="58" mass="6552">MADCTQQLPCQFAGRACGNCGFNWKVAKLRCMILAERGLQTDEKTETRRLILYGRNNG</sequence>
<reference evidence="1" key="1">
    <citation type="journal article" date="2021" name="Proc. Natl. Acad. Sci. U.S.A.">
        <title>A Catalog of Tens of Thousands of Viruses from Human Metagenomes Reveals Hidden Associations with Chronic Diseases.</title>
        <authorList>
            <person name="Tisza M.J."/>
            <person name="Buck C.B."/>
        </authorList>
    </citation>
    <scope>NUCLEOTIDE SEQUENCE</scope>
    <source>
        <strain evidence="1">CtJLD79</strain>
    </source>
</reference>
<accession>A0A8S5RFD7</accession>
<dbReference type="EMBL" id="BK059097">
    <property type="protein sequence ID" value="DAE29700.1"/>
    <property type="molecule type" value="Genomic_DNA"/>
</dbReference>
<protein>
    <submittedName>
        <fullName evidence="1">Uncharacterized protein</fullName>
    </submittedName>
</protein>
<evidence type="ECO:0000313" key="1">
    <source>
        <dbReference type="EMBL" id="DAE29700.1"/>
    </source>
</evidence>
<organism evidence="1">
    <name type="scientific">virus sp. ctJLD79</name>
    <dbReference type="NCBI Taxonomy" id="2827987"/>
    <lineage>
        <taxon>Viruses</taxon>
    </lineage>
</organism>
<proteinExistence type="predicted"/>
<name>A0A8S5RFD7_9VIRU</name>